<reference evidence="15 16" key="1">
    <citation type="submission" date="2017-05" db="EMBL/GenBank/DDBJ databases">
        <title>Genomic insights into alkan degradation activity of Oleiphilus messinensis.</title>
        <authorList>
            <person name="Kozyavkin S.A."/>
            <person name="Slesarev A.I."/>
            <person name="Golyshin P.N."/>
            <person name="Korzhenkov A."/>
            <person name="Golyshina O.N."/>
            <person name="Toshchakov S.V."/>
        </authorList>
    </citation>
    <scope>NUCLEOTIDE SEQUENCE [LARGE SCALE GENOMIC DNA]</scope>
    <source>
        <strain evidence="15 16">ME102</strain>
    </source>
</reference>
<feature type="domain" description="Cytochrome b561 bacterial/Ni-hydrogenase" evidence="14">
    <location>
        <begin position="10"/>
        <end position="179"/>
    </location>
</feature>
<evidence type="ECO:0000256" key="3">
    <source>
        <dbReference type="ARBA" id="ARBA00022448"/>
    </source>
</evidence>
<evidence type="ECO:0000259" key="14">
    <source>
        <dbReference type="Pfam" id="PF01292"/>
    </source>
</evidence>
<accession>A0A1Y0I6J2</accession>
<keyword evidence="6 13" id="KW-0812">Transmembrane</keyword>
<dbReference type="KEGG" id="ome:OLMES_1069"/>
<sequence>MRFRNTESAFGLIAKLFHWLVALLVFGLFGVGLYMVDLTYYDNYYQTAPFLHKSFGVLLFVLMVARVLWRWTNTKPAPLATHTSFEIKVAHVVHLGLYLLLLSTILSGYLISTADGRAIDFFGLFPIPSVTGNIDQLEDYAGSVHEILAWTIIVVVVLHVAGAVKHAVIDKDQTLRRML</sequence>
<evidence type="ECO:0000256" key="5">
    <source>
        <dbReference type="ARBA" id="ARBA00022617"/>
    </source>
</evidence>
<dbReference type="PANTHER" id="PTHR30529:SF1">
    <property type="entry name" value="CYTOCHROME B561 HOMOLOG 2"/>
    <property type="match status" value="1"/>
</dbReference>
<dbReference type="InterPro" id="IPR052168">
    <property type="entry name" value="Cytochrome_b561_oxidase"/>
</dbReference>
<evidence type="ECO:0000256" key="4">
    <source>
        <dbReference type="ARBA" id="ARBA00022475"/>
    </source>
</evidence>
<comment type="cofactor">
    <cofactor evidence="1">
        <name>heme b</name>
        <dbReference type="ChEBI" id="CHEBI:60344"/>
    </cofactor>
</comment>
<feature type="transmembrane region" description="Helical" evidence="13">
    <location>
        <begin position="89"/>
        <end position="111"/>
    </location>
</feature>
<keyword evidence="7" id="KW-0479">Metal-binding</keyword>
<gene>
    <name evidence="15" type="ORF">OLMES_1069</name>
</gene>
<feature type="transmembrane region" description="Helical" evidence="13">
    <location>
        <begin position="50"/>
        <end position="69"/>
    </location>
</feature>
<keyword evidence="8" id="KW-0249">Electron transport</keyword>
<keyword evidence="11 13" id="KW-0472">Membrane</keyword>
<keyword evidence="4" id="KW-1003">Cell membrane</keyword>
<evidence type="ECO:0000313" key="15">
    <source>
        <dbReference type="EMBL" id="ARU55155.1"/>
    </source>
</evidence>
<dbReference type="GO" id="GO:0046872">
    <property type="term" value="F:metal ion binding"/>
    <property type="evidence" value="ECO:0007669"/>
    <property type="project" value="UniProtKB-KW"/>
</dbReference>
<dbReference type="InterPro" id="IPR011577">
    <property type="entry name" value="Cyt_b561_bac/Ni-Hgenase"/>
</dbReference>
<keyword evidence="10" id="KW-0408">Iron</keyword>
<dbReference type="RefSeq" id="WP_087460288.1">
    <property type="nucleotide sequence ID" value="NZ_CP021425.1"/>
</dbReference>
<dbReference type="OrthoDB" id="9793784at2"/>
<dbReference type="Pfam" id="PF01292">
    <property type="entry name" value="Ni_hydr_CYTB"/>
    <property type="match status" value="1"/>
</dbReference>
<evidence type="ECO:0000256" key="8">
    <source>
        <dbReference type="ARBA" id="ARBA00022982"/>
    </source>
</evidence>
<evidence type="ECO:0000256" key="7">
    <source>
        <dbReference type="ARBA" id="ARBA00022723"/>
    </source>
</evidence>
<dbReference type="PANTHER" id="PTHR30529">
    <property type="entry name" value="CYTOCHROME B561"/>
    <property type="match status" value="1"/>
</dbReference>
<proteinExistence type="inferred from homology"/>
<organism evidence="15 16">
    <name type="scientific">Oleiphilus messinensis</name>
    <dbReference type="NCBI Taxonomy" id="141451"/>
    <lineage>
        <taxon>Bacteria</taxon>
        <taxon>Pseudomonadati</taxon>
        <taxon>Pseudomonadota</taxon>
        <taxon>Gammaproteobacteria</taxon>
        <taxon>Oceanospirillales</taxon>
        <taxon>Oleiphilaceae</taxon>
        <taxon>Oleiphilus</taxon>
    </lineage>
</organism>
<evidence type="ECO:0000256" key="1">
    <source>
        <dbReference type="ARBA" id="ARBA00001970"/>
    </source>
</evidence>
<keyword evidence="16" id="KW-1185">Reference proteome</keyword>
<feature type="transmembrane region" description="Helical" evidence="13">
    <location>
        <begin position="12"/>
        <end position="35"/>
    </location>
</feature>
<dbReference type="SUPFAM" id="SSF81342">
    <property type="entry name" value="Transmembrane di-heme cytochromes"/>
    <property type="match status" value="1"/>
</dbReference>
<keyword evidence="5" id="KW-0349">Heme</keyword>
<evidence type="ECO:0000313" key="16">
    <source>
        <dbReference type="Proteomes" id="UP000196027"/>
    </source>
</evidence>
<keyword evidence="9 13" id="KW-1133">Transmembrane helix</keyword>
<dbReference type="GO" id="GO:0022904">
    <property type="term" value="P:respiratory electron transport chain"/>
    <property type="evidence" value="ECO:0007669"/>
    <property type="project" value="InterPro"/>
</dbReference>
<dbReference type="EMBL" id="CP021425">
    <property type="protein sequence ID" value="ARU55155.1"/>
    <property type="molecule type" value="Genomic_DNA"/>
</dbReference>
<comment type="similarity">
    <text evidence="12">Belongs to the cytochrome b561 family.</text>
</comment>
<dbReference type="Proteomes" id="UP000196027">
    <property type="component" value="Chromosome"/>
</dbReference>
<name>A0A1Y0I6J2_9GAMM</name>
<evidence type="ECO:0000256" key="11">
    <source>
        <dbReference type="ARBA" id="ARBA00023136"/>
    </source>
</evidence>
<evidence type="ECO:0000256" key="6">
    <source>
        <dbReference type="ARBA" id="ARBA00022692"/>
    </source>
</evidence>
<feature type="transmembrane region" description="Helical" evidence="13">
    <location>
        <begin position="147"/>
        <end position="168"/>
    </location>
</feature>
<dbReference type="AlphaFoldDB" id="A0A1Y0I6J2"/>
<dbReference type="GO" id="GO:0009055">
    <property type="term" value="F:electron transfer activity"/>
    <property type="evidence" value="ECO:0007669"/>
    <property type="project" value="InterPro"/>
</dbReference>
<evidence type="ECO:0000256" key="9">
    <source>
        <dbReference type="ARBA" id="ARBA00022989"/>
    </source>
</evidence>
<dbReference type="GO" id="GO:0005886">
    <property type="term" value="C:plasma membrane"/>
    <property type="evidence" value="ECO:0007669"/>
    <property type="project" value="UniProtKB-SubCell"/>
</dbReference>
<dbReference type="InterPro" id="IPR016174">
    <property type="entry name" value="Di-haem_cyt_TM"/>
</dbReference>
<evidence type="ECO:0000256" key="2">
    <source>
        <dbReference type="ARBA" id="ARBA00004651"/>
    </source>
</evidence>
<dbReference type="GO" id="GO:0020037">
    <property type="term" value="F:heme binding"/>
    <property type="evidence" value="ECO:0007669"/>
    <property type="project" value="TreeGrafter"/>
</dbReference>
<evidence type="ECO:0000256" key="10">
    <source>
        <dbReference type="ARBA" id="ARBA00023004"/>
    </source>
</evidence>
<keyword evidence="3" id="KW-0813">Transport</keyword>
<evidence type="ECO:0000256" key="13">
    <source>
        <dbReference type="SAM" id="Phobius"/>
    </source>
</evidence>
<protein>
    <submittedName>
        <fullName evidence="15">Cytochrome B561</fullName>
    </submittedName>
</protein>
<evidence type="ECO:0000256" key="12">
    <source>
        <dbReference type="ARBA" id="ARBA00037975"/>
    </source>
</evidence>
<comment type="subcellular location">
    <subcellularLocation>
        <location evidence="2">Cell membrane</location>
        <topology evidence="2">Multi-pass membrane protein</topology>
    </subcellularLocation>
</comment>
<dbReference type="Gene3D" id="1.20.950.20">
    <property type="entry name" value="Transmembrane di-heme cytochromes, Chain C"/>
    <property type="match status" value="2"/>
</dbReference>